<dbReference type="Pfam" id="PF00248">
    <property type="entry name" value="Aldo_ket_red"/>
    <property type="match status" value="1"/>
</dbReference>
<dbReference type="GO" id="GO:0005737">
    <property type="term" value="C:cytoplasm"/>
    <property type="evidence" value="ECO:0007669"/>
    <property type="project" value="TreeGrafter"/>
</dbReference>
<dbReference type="Gene3D" id="3.20.20.100">
    <property type="entry name" value="NADP-dependent oxidoreductase domain"/>
    <property type="match status" value="1"/>
</dbReference>
<dbReference type="InterPro" id="IPR050791">
    <property type="entry name" value="Aldo-Keto_reductase"/>
</dbReference>
<evidence type="ECO:0000259" key="2">
    <source>
        <dbReference type="Pfam" id="PF00248"/>
    </source>
</evidence>
<proteinExistence type="predicted"/>
<keyword evidence="1" id="KW-0560">Oxidoreductase</keyword>
<evidence type="ECO:0000313" key="3">
    <source>
        <dbReference type="EMBL" id="TDD40720.1"/>
    </source>
</evidence>
<dbReference type="Proteomes" id="UP000295302">
    <property type="component" value="Unassembled WGS sequence"/>
</dbReference>
<dbReference type="NCBIfam" id="NF007695">
    <property type="entry name" value="PRK10376.1"/>
    <property type="match status" value="1"/>
</dbReference>
<dbReference type="PANTHER" id="PTHR43625">
    <property type="entry name" value="AFLATOXIN B1 ALDEHYDE REDUCTASE"/>
    <property type="match status" value="1"/>
</dbReference>
<sequence>MSSFLGNKPVHRVGFGAMQLAGPNSFGPPADPEAAKAVLRHAVAHGVDHIDTAQFYGPDVVNDLIREALHPYPESLRLATKVGAVRDEQGAWLPSGEPADLKRQVEENLRSLQVERLDLVNLRRFERDIPDGTEPPLADQLGALGELRDEGKIDMIGISNANADTVRAAIKMAGIVAVQNAYSILNRADDAILELCREHAIAFVPYFPLGSAFGSGGPKHLAADPRVSAVANKHGITPTQVALAWLLARYERMLLIPGTGSIAHLDENLAVGALTLDAEDLALLDAVEPIPLGA</sequence>
<dbReference type="InterPro" id="IPR023210">
    <property type="entry name" value="NADP_OxRdtase_dom"/>
</dbReference>
<gene>
    <name evidence="3" type="ORF">E1286_34130</name>
</gene>
<dbReference type="EMBL" id="SMKQ01000156">
    <property type="protein sequence ID" value="TDD40720.1"/>
    <property type="molecule type" value="Genomic_DNA"/>
</dbReference>
<dbReference type="SUPFAM" id="SSF51430">
    <property type="entry name" value="NAD(P)-linked oxidoreductase"/>
    <property type="match status" value="1"/>
</dbReference>
<protein>
    <submittedName>
        <fullName evidence="3">Oxidoreductase</fullName>
    </submittedName>
</protein>
<feature type="domain" description="NADP-dependent oxidoreductase" evidence="2">
    <location>
        <begin position="13"/>
        <end position="287"/>
    </location>
</feature>
<evidence type="ECO:0000313" key="4">
    <source>
        <dbReference type="Proteomes" id="UP000295302"/>
    </source>
</evidence>
<accession>A0A4R4Y9Q9</accession>
<reference evidence="3 4" key="1">
    <citation type="submission" date="2019-03" db="EMBL/GenBank/DDBJ databases">
        <title>Draft genome sequences of novel Actinobacteria.</title>
        <authorList>
            <person name="Sahin N."/>
            <person name="Ay H."/>
            <person name="Saygin H."/>
        </authorList>
    </citation>
    <scope>NUCLEOTIDE SEQUENCE [LARGE SCALE GENOMIC DNA]</scope>
    <source>
        <strain evidence="3 4">CH32</strain>
    </source>
</reference>
<dbReference type="OrthoDB" id="9768793at2"/>
<dbReference type="CDD" id="cd19088">
    <property type="entry name" value="AKR_AKR13B1"/>
    <property type="match status" value="1"/>
</dbReference>
<keyword evidence="4" id="KW-1185">Reference proteome</keyword>
<name>A0A4R4Y9Q9_9ACTN</name>
<dbReference type="PANTHER" id="PTHR43625:SF40">
    <property type="entry name" value="ALDO-KETO REDUCTASE YAKC [NADP(+)]"/>
    <property type="match status" value="1"/>
</dbReference>
<organism evidence="3 4">
    <name type="scientific">Nonomuraea terrae</name>
    <dbReference type="NCBI Taxonomy" id="2530383"/>
    <lineage>
        <taxon>Bacteria</taxon>
        <taxon>Bacillati</taxon>
        <taxon>Actinomycetota</taxon>
        <taxon>Actinomycetes</taxon>
        <taxon>Streptosporangiales</taxon>
        <taxon>Streptosporangiaceae</taxon>
        <taxon>Nonomuraea</taxon>
    </lineage>
</organism>
<dbReference type="AlphaFoldDB" id="A0A4R4Y9Q9"/>
<dbReference type="PRINTS" id="PR00069">
    <property type="entry name" value="ALDKETRDTASE"/>
</dbReference>
<dbReference type="InterPro" id="IPR036812">
    <property type="entry name" value="NAD(P)_OxRdtase_dom_sf"/>
</dbReference>
<evidence type="ECO:0000256" key="1">
    <source>
        <dbReference type="ARBA" id="ARBA00023002"/>
    </source>
</evidence>
<dbReference type="GO" id="GO:0016491">
    <property type="term" value="F:oxidoreductase activity"/>
    <property type="evidence" value="ECO:0007669"/>
    <property type="project" value="UniProtKB-KW"/>
</dbReference>
<dbReference type="InterPro" id="IPR020471">
    <property type="entry name" value="AKR"/>
</dbReference>
<comment type="caution">
    <text evidence="3">The sequence shown here is derived from an EMBL/GenBank/DDBJ whole genome shotgun (WGS) entry which is preliminary data.</text>
</comment>